<name>A0ACB8CG67_DERSI</name>
<organism evidence="1 2">
    <name type="scientific">Dermacentor silvarum</name>
    <name type="common">Tick</name>
    <dbReference type="NCBI Taxonomy" id="543639"/>
    <lineage>
        <taxon>Eukaryota</taxon>
        <taxon>Metazoa</taxon>
        <taxon>Ecdysozoa</taxon>
        <taxon>Arthropoda</taxon>
        <taxon>Chelicerata</taxon>
        <taxon>Arachnida</taxon>
        <taxon>Acari</taxon>
        <taxon>Parasitiformes</taxon>
        <taxon>Ixodida</taxon>
        <taxon>Ixodoidea</taxon>
        <taxon>Ixodidae</taxon>
        <taxon>Rhipicephalinae</taxon>
        <taxon>Dermacentor</taxon>
    </lineage>
</organism>
<protein>
    <submittedName>
        <fullName evidence="1">Uncharacterized protein</fullName>
    </submittedName>
</protein>
<sequence length="283" mass="30785">MHPCSESSVALFFAEYSWLRLGLLMLGKVGTSVNGAVLRVQLSETYPTVVRSVAMGFCYTLGRLGSALAPFFDDLGEATQPWVPNVVSAGLCIAGAGASWLLPESFQKTLEDGFSKDDAAVNDLALTLLEYVEDETSFLLAVFLATSEDTLRTRGFLWTRQVLYAFWLIRIFPLSIYFRSELCSLVTLRPPGDAIDSRAGLQDAIEREAVGPCVIMRISPTQQLKADSEQGPMTPLALRVKPCHIAELPKEQAAAAPLPTGSQRRLIEGAARVSLRLLSLGTT</sequence>
<keyword evidence="2" id="KW-1185">Reference proteome</keyword>
<accession>A0ACB8CG67</accession>
<reference evidence="1" key="1">
    <citation type="submission" date="2020-05" db="EMBL/GenBank/DDBJ databases">
        <title>Large-scale comparative analyses of tick genomes elucidate their genetic diversity and vector capacities.</title>
        <authorList>
            <person name="Jia N."/>
            <person name="Wang J."/>
            <person name="Shi W."/>
            <person name="Du L."/>
            <person name="Sun Y."/>
            <person name="Zhan W."/>
            <person name="Jiang J."/>
            <person name="Wang Q."/>
            <person name="Zhang B."/>
            <person name="Ji P."/>
            <person name="Sakyi L.B."/>
            <person name="Cui X."/>
            <person name="Yuan T."/>
            <person name="Jiang B."/>
            <person name="Yang W."/>
            <person name="Lam T.T.-Y."/>
            <person name="Chang Q."/>
            <person name="Ding S."/>
            <person name="Wang X."/>
            <person name="Zhu J."/>
            <person name="Ruan X."/>
            <person name="Zhao L."/>
            <person name="Wei J."/>
            <person name="Que T."/>
            <person name="Du C."/>
            <person name="Cheng J."/>
            <person name="Dai P."/>
            <person name="Han X."/>
            <person name="Huang E."/>
            <person name="Gao Y."/>
            <person name="Liu J."/>
            <person name="Shao H."/>
            <person name="Ye R."/>
            <person name="Li L."/>
            <person name="Wei W."/>
            <person name="Wang X."/>
            <person name="Wang C."/>
            <person name="Yang T."/>
            <person name="Huo Q."/>
            <person name="Li W."/>
            <person name="Guo W."/>
            <person name="Chen H."/>
            <person name="Zhou L."/>
            <person name="Ni X."/>
            <person name="Tian J."/>
            <person name="Zhou Y."/>
            <person name="Sheng Y."/>
            <person name="Liu T."/>
            <person name="Pan Y."/>
            <person name="Xia L."/>
            <person name="Li J."/>
            <person name="Zhao F."/>
            <person name="Cao W."/>
        </authorList>
    </citation>
    <scope>NUCLEOTIDE SEQUENCE</scope>
    <source>
        <strain evidence="1">Dsil-2018</strain>
    </source>
</reference>
<comment type="caution">
    <text evidence="1">The sequence shown here is derived from an EMBL/GenBank/DDBJ whole genome shotgun (WGS) entry which is preliminary data.</text>
</comment>
<evidence type="ECO:0000313" key="1">
    <source>
        <dbReference type="EMBL" id="KAH7941702.1"/>
    </source>
</evidence>
<dbReference type="EMBL" id="CM023476">
    <property type="protein sequence ID" value="KAH7941702.1"/>
    <property type="molecule type" value="Genomic_DNA"/>
</dbReference>
<dbReference type="Proteomes" id="UP000821865">
    <property type="component" value="Chromosome 7"/>
</dbReference>
<proteinExistence type="predicted"/>
<evidence type="ECO:0000313" key="2">
    <source>
        <dbReference type="Proteomes" id="UP000821865"/>
    </source>
</evidence>
<gene>
    <name evidence="1" type="ORF">HPB49_016303</name>
</gene>